<evidence type="ECO:0000313" key="2">
    <source>
        <dbReference type="Proteomes" id="UP000242470"/>
    </source>
</evidence>
<name>A0AAP8PNF2_9STAP</name>
<dbReference type="InterPro" id="IPR022372">
    <property type="entry name" value="Accessory_SS_Asp1"/>
</dbReference>
<accession>A0AAP8PNF2</accession>
<reference evidence="1 2" key="1">
    <citation type="submission" date="2017-08" db="EMBL/GenBank/DDBJ databases">
        <title>Draft genome sequences of 64 type strains of genus Staph aureus.</title>
        <authorList>
            <person name="Cole K."/>
            <person name="Golubchik T."/>
            <person name="Russell J."/>
            <person name="Foster D."/>
            <person name="Llewelyn M."/>
            <person name="Wilson D."/>
            <person name="Crook D."/>
            <person name="Paul J."/>
        </authorList>
    </citation>
    <scope>NUCLEOTIDE SEQUENCE [LARGE SCALE GENOMIC DNA]</scope>
    <source>
        <strain evidence="1 2">NCTC 12101</strain>
    </source>
</reference>
<proteinExistence type="predicted"/>
<dbReference type="NCBIfam" id="TIGR03713">
    <property type="entry name" value="acc_sec_asp1"/>
    <property type="match status" value="1"/>
</dbReference>
<gene>
    <name evidence="1" type="primary">asp1</name>
    <name evidence="1" type="ORF">CD158_06995</name>
</gene>
<organism evidence="1 2">
    <name type="scientific">Staphylococcus auricularis</name>
    <dbReference type="NCBI Taxonomy" id="29379"/>
    <lineage>
        <taxon>Bacteria</taxon>
        <taxon>Bacillati</taxon>
        <taxon>Bacillota</taxon>
        <taxon>Bacilli</taxon>
        <taxon>Bacillales</taxon>
        <taxon>Staphylococcaceae</taxon>
        <taxon>Staphylococcus</taxon>
    </lineage>
</organism>
<protein>
    <submittedName>
        <fullName evidence="1">Accessory Sec system protein Asp1</fullName>
    </submittedName>
</protein>
<dbReference type="RefSeq" id="WP_059106264.1">
    <property type="nucleotide sequence ID" value="NZ_AP024589.1"/>
</dbReference>
<dbReference type="GO" id="GO:0015031">
    <property type="term" value="P:protein transport"/>
    <property type="evidence" value="ECO:0007669"/>
    <property type="project" value="InterPro"/>
</dbReference>
<evidence type="ECO:0000313" key="1">
    <source>
        <dbReference type="EMBL" id="PNZ67044.1"/>
    </source>
</evidence>
<dbReference type="EMBL" id="PPQW01000043">
    <property type="protein sequence ID" value="PNZ67044.1"/>
    <property type="molecule type" value="Genomic_DNA"/>
</dbReference>
<dbReference type="AlphaFoldDB" id="A0AAP8PNF2"/>
<dbReference type="Proteomes" id="UP000242470">
    <property type="component" value="Unassembled WGS sequence"/>
</dbReference>
<dbReference type="GeneID" id="64983113"/>
<dbReference type="Pfam" id="PF16993">
    <property type="entry name" value="Asp1"/>
    <property type="match status" value="1"/>
</dbReference>
<sequence>MKHFIPAWYSQKRWWADKAEPFYNKRLVTEFDDLISLMNMHQKHQIDFDILVLNYFPDLRTFLHRHQLFEANYWSLFDEIQGFSHRTPQAIDYRQLQWPAETEFVFTPFLMRGVTSPSTYTNIYFNQEGYIVWLEDFEGLKKQRRYIFDDRGWLSAIRNYDENGQDVNQQYMTADGDCILTEDLVTKQIVVSDKYRHRFDQAEYATMTEFIQAQFKHYTAKHYQVDDVTIAAADDRHNALITENIAPEHLCFSIYSQRNKELNDQTLASVHKGQYWLVDRQDHEAALMLYQSKHHLDNQLMRITPFDAQVLPNISSQLYETYIGLWLDGLVEQDMQRIVTSLTAYIQAHEGYRLLLLTKHDQNEVSPWLKEHIKIINDKYNEVEPDDEGVNQLVAEDEDYVKLLELQHVPFEMDLFEVVSKLRIVIDLNQEPDLFLQICSISAGLPQINQRETEYVTHDKNGKIISSEVEMIAALDYFLDHLKHWNYSFAYSIKLVDEYASEQIIDQLDRLIEGEMHGA</sequence>
<comment type="caution">
    <text evidence="1">The sequence shown here is derived from an EMBL/GenBank/DDBJ whole genome shotgun (WGS) entry which is preliminary data.</text>
</comment>